<feature type="compositionally biased region" description="Acidic residues" evidence="8">
    <location>
        <begin position="957"/>
        <end position="968"/>
    </location>
</feature>
<dbReference type="Gene3D" id="1.25.40.180">
    <property type="match status" value="1"/>
</dbReference>
<dbReference type="Pfam" id="PF02854">
    <property type="entry name" value="MIF4G"/>
    <property type="match status" value="1"/>
</dbReference>
<feature type="region of interest" description="Disordered" evidence="8">
    <location>
        <begin position="1"/>
        <end position="108"/>
    </location>
</feature>
<dbReference type="Gene3D" id="1.20.970.30">
    <property type="entry name" value="eIF4G, eIF4E-binding domain"/>
    <property type="match status" value="1"/>
</dbReference>
<evidence type="ECO:0000256" key="7">
    <source>
        <dbReference type="ARBA" id="ARBA00022917"/>
    </source>
</evidence>
<protein>
    <recommendedName>
        <fullName evidence="9">MIF4G domain-containing protein</fullName>
    </recommendedName>
</protein>
<feature type="compositionally biased region" description="Low complexity" evidence="8">
    <location>
        <begin position="888"/>
        <end position="898"/>
    </location>
</feature>
<evidence type="ECO:0000256" key="2">
    <source>
        <dbReference type="ARBA" id="ARBA00005775"/>
    </source>
</evidence>
<keyword evidence="6" id="KW-0694">RNA-binding</keyword>
<comment type="subcellular location">
    <subcellularLocation>
        <location evidence="1">Cytoplasm</location>
    </subcellularLocation>
</comment>
<organism evidence="10 11">
    <name type="scientific">Australozyma saopauloensis</name>
    <dbReference type="NCBI Taxonomy" id="291208"/>
    <lineage>
        <taxon>Eukaryota</taxon>
        <taxon>Fungi</taxon>
        <taxon>Dikarya</taxon>
        <taxon>Ascomycota</taxon>
        <taxon>Saccharomycotina</taxon>
        <taxon>Pichiomycetes</taxon>
        <taxon>Metschnikowiaceae</taxon>
        <taxon>Australozyma</taxon>
    </lineage>
</organism>
<feature type="compositionally biased region" description="Low complexity" evidence="8">
    <location>
        <begin position="184"/>
        <end position="206"/>
    </location>
</feature>
<keyword evidence="7" id="KW-0648">Protein biosynthesis</keyword>
<dbReference type="InterPro" id="IPR022745">
    <property type="entry name" value="eIF4G1_eIF4E-bd"/>
</dbReference>
<evidence type="ECO:0000256" key="5">
    <source>
        <dbReference type="ARBA" id="ARBA00022553"/>
    </source>
</evidence>
<feature type="region of interest" description="Disordered" evidence="8">
    <location>
        <begin position="506"/>
        <end position="577"/>
    </location>
</feature>
<dbReference type="SUPFAM" id="SSF48371">
    <property type="entry name" value="ARM repeat"/>
    <property type="match status" value="1"/>
</dbReference>
<feature type="compositionally biased region" description="Low complexity" evidence="8">
    <location>
        <begin position="297"/>
        <end position="314"/>
    </location>
</feature>
<evidence type="ECO:0000256" key="4">
    <source>
        <dbReference type="ARBA" id="ARBA00022540"/>
    </source>
</evidence>
<feature type="compositionally biased region" description="Low complexity" evidence="8">
    <location>
        <begin position="326"/>
        <end position="345"/>
    </location>
</feature>
<feature type="compositionally biased region" description="Basic and acidic residues" evidence="8">
    <location>
        <begin position="254"/>
        <end position="281"/>
    </location>
</feature>
<evidence type="ECO:0000256" key="8">
    <source>
        <dbReference type="SAM" id="MobiDB-lite"/>
    </source>
</evidence>
<keyword evidence="11" id="KW-1185">Reference proteome</keyword>
<name>A0AAX4HA48_9ASCO</name>
<dbReference type="GO" id="GO:0010494">
    <property type="term" value="C:cytoplasmic stress granule"/>
    <property type="evidence" value="ECO:0007669"/>
    <property type="project" value="UniProtKB-ARBA"/>
</dbReference>
<feature type="domain" description="MIF4G" evidence="9">
    <location>
        <begin position="596"/>
        <end position="835"/>
    </location>
</feature>
<dbReference type="GO" id="GO:0016281">
    <property type="term" value="C:eukaryotic translation initiation factor 4F complex"/>
    <property type="evidence" value="ECO:0007669"/>
    <property type="project" value="TreeGrafter"/>
</dbReference>
<dbReference type="PANTHER" id="PTHR23253:SF9">
    <property type="entry name" value="EUKARYOTIC TRANSLATION INITIATION FACTOR 4 GAMMA 2"/>
    <property type="match status" value="1"/>
</dbReference>
<dbReference type="SUPFAM" id="SSF101489">
    <property type="entry name" value="Eukaryotic initiation factor 4f subunit eIF4g, eIF4e-binding domain"/>
    <property type="match status" value="1"/>
</dbReference>
<feature type="compositionally biased region" description="Acidic residues" evidence="8">
    <location>
        <begin position="373"/>
        <end position="393"/>
    </location>
</feature>
<dbReference type="GeneID" id="88173545"/>
<dbReference type="InterPro" id="IPR036211">
    <property type="entry name" value="eIF4G_eIF4E-bd_sf"/>
</dbReference>
<dbReference type="AlphaFoldDB" id="A0AAX4HA48"/>
<evidence type="ECO:0000259" key="9">
    <source>
        <dbReference type="SMART" id="SM00543"/>
    </source>
</evidence>
<dbReference type="KEGG" id="asau:88173545"/>
<feature type="compositionally biased region" description="Low complexity" evidence="8">
    <location>
        <begin position="1"/>
        <end position="23"/>
    </location>
</feature>
<dbReference type="InterPro" id="IPR003890">
    <property type="entry name" value="MIF4G-like_typ-3"/>
</dbReference>
<evidence type="ECO:0000256" key="1">
    <source>
        <dbReference type="ARBA" id="ARBA00004496"/>
    </source>
</evidence>
<feature type="compositionally biased region" description="Polar residues" evidence="8">
    <location>
        <begin position="358"/>
        <end position="368"/>
    </location>
</feature>
<reference evidence="10 11" key="1">
    <citation type="submission" date="2023-10" db="EMBL/GenBank/DDBJ databases">
        <title>Draft Genome Sequence of Candida saopaulonensis from a very Premature Infant with Sepsis.</title>
        <authorList>
            <person name="Ning Y."/>
            <person name="Dai R."/>
            <person name="Xiao M."/>
            <person name="Xu Y."/>
            <person name="Yan Q."/>
            <person name="Zhang L."/>
        </authorList>
    </citation>
    <scope>NUCLEOTIDE SEQUENCE [LARGE SCALE GENOMIC DNA]</scope>
    <source>
        <strain evidence="10 11">19XY460</strain>
    </source>
</reference>
<dbReference type="Proteomes" id="UP001338582">
    <property type="component" value="Chromosome 3"/>
</dbReference>
<evidence type="ECO:0000256" key="6">
    <source>
        <dbReference type="ARBA" id="ARBA00022884"/>
    </source>
</evidence>
<feature type="region of interest" description="Disordered" evidence="8">
    <location>
        <begin position="179"/>
        <end position="206"/>
    </location>
</feature>
<feature type="region of interest" description="Disordered" evidence="8">
    <location>
        <begin position="254"/>
        <end position="393"/>
    </location>
</feature>
<feature type="compositionally biased region" description="Basic and acidic residues" evidence="8">
    <location>
        <begin position="901"/>
        <end position="913"/>
    </location>
</feature>
<comment type="similarity">
    <text evidence="2">Belongs to the eukaryotic initiation factor 4G family.</text>
</comment>
<evidence type="ECO:0000256" key="3">
    <source>
        <dbReference type="ARBA" id="ARBA00022490"/>
    </source>
</evidence>
<dbReference type="EMBL" id="CP138896">
    <property type="protein sequence ID" value="WPK25176.1"/>
    <property type="molecule type" value="Genomic_DNA"/>
</dbReference>
<dbReference type="SMART" id="SM00543">
    <property type="entry name" value="MIF4G"/>
    <property type="match status" value="1"/>
</dbReference>
<keyword evidence="3" id="KW-0963">Cytoplasm</keyword>
<feature type="compositionally biased region" description="Polar residues" evidence="8">
    <location>
        <begin position="68"/>
        <end position="91"/>
    </location>
</feature>
<feature type="compositionally biased region" description="Basic and acidic residues" evidence="8">
    <location>
        <begin position="542"/>
        <end position="553"/>
    </location>
</feature>
<dbReference type="FunFam" id="1.25.40.180:FF:000020">
    <property type="entry name" value="Eukaryotic translation initiation factor subunit"/>
    <property type="match status" value="1"/>
</dbReference>
<accession>A0AAX4HA48</accession>
<dbReference type="RefSeq" id="XP_062877559.1">
    <property type="nucleotide sequence ID" value="XM_063021489.1"/>
</dbReference>
<gene>
    <name evidence="10" type="ORF">PUMCH_002480</name>
</gene>
<feature type="region of interest" description="Disordered" evidence="8">
    <location>
        <begin position="864"/>
        <end position="968"/>
    </location>
</feature>
<dbReference type="GO" id="GO:0003729">
    <property type="term" value="F:mRNA binding"/>
    <property type="evidence" value="ECO:0007669"/>
    <property type="project" value="TreeGrafter"/>
</dbReference>
<dbReference type="GO" id="GO:0003743">
    <property type="term" value="F:translation initiation factor activity"/>
    <property type="evidence" value="ECO:0007669"/>
    <property type="project" value="UniProtKB-KW"/>
</dbReference>
<evidence type="ECO:0000313" key="11">
    <source>
        <dbReference type="Proteomes" id="UP001338582"/>
    </source>
</evidence>
<feature type="compositionally biased region" description="Polar residues" evidence="8">
    <location>
        <begin position="916"/>
        <end position="935"/>
    </location>
</feature>
<dbReference type="PANTHER" id="PTHR23253">
    <property type="entry name" value="EUKARYOTIC TRANSLATION INITIATION FACTOR 4 GAMMA"/>
    <property type="match status" value="1"/>
</dbReference>
<evidence type="ECO:0000313" key="10">
    <source>
        <dbReference type="EMBL" id="WPK25176.1"/>
    </source>
</evidence>
<keyword evidence="5" id="KW-0597">Phosphoprotein</keyword>
<proteinExistence type="inferred from homology"/>
<keyword evidence="4" id="KW-0396">Initiation factor</keyword>
<dbReference type="InterPro" id="IPR016024">
    <property type="entry name" value="ARM-type_fold"/>
</dbReference>
<dbReference type="Pfam" id="PF12152">
    <property type="entry name" value="eIF_4G1"/>
    <property type="match status" value="1"/>
</dbReference>
<feature type="compositionally biased region" description="Gly residues" evidence="8">
    <location>
        <begin position="877"/>
        <end position="887"/>
    </location>
</feature>
<sequence length="968" mass="105472">MSESQQQQQPEKPEQASAPASEPVSHDAAESQPQTGLPLQQHSAPHHQSQHSYSGKPYKHHSGLGQGASAQEGSGHTGNRQNYQGGANNTKFHNKRNYNQKGGHPKQYQGYTYPPVYGANSYYYSYPYAQGMMPAMGQIPAYIPQLPSQGHATMQPYQGSPAGGKIKITDKEGRQIDLEDKTKSSASSSVSSTPTPARAQTVAEASSASPAAATATLAESGAAPASASPEASAASAKLSAAEEFRKKILEKAKLAQQKKDEEKAKIEAAEKAKKDEHEREAQAAAVAAAKKAEEEAAATAAAAAAATAVATAAAEEAETEQKSAEEPVAPVSAEPVSEPAAPSAEQQVEDSETKEATSEPQASETVEQTEPAENAEDANDEENTENADEDESEQAAVFDLTQFFNRLETVKFIEDPFSCTYPYPLTGVDARWKAGAKQYRYDPQFLLQFRDVVQYPVDDAWKDKLESLGINALKKSASGTQRMNSNKFGGQMLGGRFNGAMQGRLGLFDGRQNSRSGSKRRGGSNTGSSRDKSVRNRNQSKRGRDSRENDEPSKPAVEVAPLVPSANRWVPRSRQKTEEVKLAPDGSVMLGLEDIERKVKSALNKLTLEMFEPITEDLMAIAKQSVWEDNAQTVRQVISLTFAKACDEPFWSSVYAQFCAKLLKEIPDEVKDINIISKTGEPATGGDMARRILLATCQSEYEKGWVDKLPTNPDGSPLEPEMMSDEYYAMAAAKRRGLGLVKFIGNLYILNMLNDQVILHCLRDQSKNVVDPSEDSLENLAQLIKTVGPRFEALERNRAALTLVYDNIQQILDNCKLSSRIKFMLMDLQDLRRSNWKSAKQDAGPKTIKEIHNEAELKRIEESRAQAEKRRQNKGGYNSGGYGGGSGSRSNSTRNDSSWGSKKESRFPTKDARGFTSVSRSQSNRPTPESNSSFTAPRENSKRTDSVASNIFAALGGDDDDEAEHAAE</sequence>